<dbReference type="CDD" id="cd13401">
    <property type="entry name" value="Slt70-like"/>
    <property type="match status" value="1"/>
</dbReference>
<dbReference type="STRING" id="1219043.SCH01S_14_00390"/>
<evidence type="ECO:0000256" key="2">
    <source>
        <dbReference type="ARBA" id="ARBA00009387"/>
    </source>
</evidence>
<dbReference type="InterPro" id="IPR008939">
    <property type="entry name" value="Lytic_TGlycosylase_superhlx_U"/>
</dbReference>
<evidence type="ECO:0000256" key="4">
    <source>
        <dbReference type="SAM" id="SignalP"/>
    </source>
</evidence>
<dbReference type="SUPFAM" id="SSF53955">
    <property type="entry name" value="Lysozyme-like"/>
    <property type="match status" value="1"/>
</dbReference>
<dbReference type="InterPro" id="IPR023346">
    <property type="entry name" value="Lysozyme-like_dom_sf"/>
</dbReference>
<dbReference type="PANTHER" id="PTHR37423">
    <property type="entry name" value="SOLUBLE LYTIC MUREIN TRANSGLYCOSYLASE-RELATED"/>
    <property type="match status" value="1"/>
</dbReference>
<gene>
    <name evidence="6" type="ORF">SCH01S_14_00390</name>
</gene>
<dbReference type="PANTHER" id="PTHR37423:SF2">
    <property type="entry name" value="MEMBRANE-BOUND LYTIC MUREIN TRANSGLYCOSYLASE C"/>
    <property type="match status" value="1"/>
</dbReference>
<dbReference type="SUPFAM" id="SSF48435">
    <property type="entry name" value="Bacterial muramidases"/>
    <property type="match status" value="1"/>
</dbReference>
<dbReference type="GO" id="GO:0042597">
    <property type="term" value="C:periplasmic space"/>
    <property type="evidence" value="ECO:0007669"/>
    <property type="project" value="InterPro"/>
</dbReference>
<evidence type="ECO:0000259" key="5">
    <source>
        <dbReference type="Pfam" id="PF01464"/>
    </source>
</evidence>
<feature type="domain" description="Transglycosylase SLT" evidence="5">
    <location>
        <begin position="411"/>
        <end position="518"/>
    </location>
</feature>
<keyword evidence="7" id="KW-1185">Reference proteome</keyword>
<comment type="similarity">
    <text evidence="2">Belongs to the virb1 family.</text>
</comment>
<dbReference type="Gene3D" id="1.10.530.10">
    <property type="match status" value="1"/>
</dbReference>
<evidence type="ECO:0000313" key="6">
    <source>
        <dbReference type="EMBL" id="GAO38374.1"/>
    </source>
</evidence>
<evidence type="ECO:0000313" key="7">
    <source>
        <dbReference type="Proteomes" id="UP000033202"/>
    </source>
</evidence>
<accession>A0A0E9MLH7</accession>
<organism evidence="6 7">
    <name type="scientific">Sphingomonas changbaiensis NBRC 104936</name>
    <dbReference type="NCBI Taxonomy" id="1219043"/>
    <lineage>
        <taxon>Bacteria</taxon>
        <taxon>Pseudomonadati</taxon>
        <taxon>Pseudomonadota</taxon>
        <taxon>Alphaproteobacteria</taxon>
        <taxon>Sphingomonadales</taxon>
        <taxon>Sphingomonadaceae</taxon>
        <taxon>Sphingomonas</taxon>
    </lineage>
</organism>
<comment type="similarity">
    <text evidence="1">Belongs to the transglycosylase Slt family.</text>
</comment>
<feature type="chain" id="PRO_5002429143" evidence="4">
    <location>
        <begin position="21"/>
        <end position="598"/>
    </location>
</feature>
<dbReference type="Gene3D" id="1.25.20.10">
    <property type="entry name" value="Bacterial muramidases"/>
    <property type="match status" value="1"/>
</dbReference>
<evidence type="ECO:0000256" key="3">
    <source>
        <dbReference type="ARBA" id="ARBA00022729"/>
    </source>
</evidence>
<dbReference type="RefSeq" id="WP_046347224.1">
    <property type="nucleotide sequence ID" value="NZ_BBWU01000014.1"/>
</dbReference>
<keyword evidence="3 4" id="KW-0732">Signal</keyword>
<dbReference type="EMBL" id="BBWU01000014">
    <property type="protein sequence ID" value="GAO38374.1"/>
    <property type="molecule type" value="Genomic_DNA"/>
</dbReference>
<dbReference type="GO" id="GO:0004553">
    <property type="term" value="F:hydrolase activity, hydrolyzing O-glycosyl compounds"/>
    <property type="evidence" value="ECO:0007669"/>
    <property type="project" value="InterPro"/>
</dbReference>
<feature type="signal peptide" evidence="4">
    <location>
        <begin position="1"/>
        <end position="20"/>
    </location>
</feature>
<proteinExistence type="inferred from homology"/>
<name>A0A0E9MLH7_9SPHN</name>
<sequence>MRLAHCAVCLLAAVSVPALAEGNRARADSAATQGIGQLPAVLNDSEKAAFLGIFADMKAGLWSEAATKIDALPDGPLKSYARAELFTEKGSPKVTNPDDLTTLAAAAPWLPQAPQLVALARTRGAKQTPDLPVQQRLVWLGSAPARERADTIKDDPVSAQLAPKILPLIKIDDPAGCEAILSEQEPNLSGPALTEWRQRVAWSYYLNGDDTNARRLAALARTGEGEWRVQADWTAGLAAWRQHDYPAAAEAFSAVATHGGDPDILAAGHYWAARAFMAGGHPEQVQSRLRAAAHYGETFYGILAAEALGLQQLPPSERDGLTREWSRLSAVPNIRVAKALAEIGERERAGEVLKFEAKLGRPEDHALLASLAARLNLPETQLYLAHNGPAGAQPSASARYPTPDWRPVGGWRIDKSLVYAHALQESRFRPDAVSPAGAYGVMQVLPGTAQLIAKRRGESAPDRRQLLDPAVNLDFGQARLEQVRDYGATGGLLPKVVMAYNAGPGMLDVWNARVKGGEDPLLFMESIPFWETRGYAVTVMRNYWMYERNSGQDSPSLKAMAQDLWPRFPGLPGAKAVRLERHAPVEMAAAGTALADAH</sequence>
<evidence type="ECO:0000256" key="1">
    <source>
        <dbReference type="ARBA" id="ARBA00007734"/>
    </source>
</evidence>
<protein>
    <submittedName>
        <fullName evidence="6">Putative lytic murein transglycosylase</fullName>
    </submittedName>
</protein>
<dbReference type="Pfam" id="PF01464">
    <property type="entry name" value="SLT"/>
    <property type="match status" value="1"/>
</dbReference>
<comment type="caution">
    <text evidence="6">The sequence shown here is derived from an EMBL/GenBank/DDBJ whole genome shotgun (WGS) entry which is preliminary data.</text>
</comment>
<dbReference type="InterPro" id="IPR008258">
    <property type="entry name" value="Transglycosylase_SLT_dom_1"/>
</dbReference>
<dbReference type="OrthoDB" id="9815002at2"/>
<dbReference type="Proteomes" id="UP000033202">
    <property type="component" value="Unassembled WGS sequence"/>
</dbReference>
<reference evidence="6 7" key="1">
    <citation type="submission" date="2015-04" db="EMBL/GenBank/DDBJ databases">
        <title>Whole genome shotgun sequence of Sphingomonas changbaiensis NBRC 104936.</title>
        <authorList>
            <person name="Katano-Makiyama Y."/>
            <person name="Hosoyama A."/>
            <person name="Hashimoto M."/>
            <person name="Noguchi M."/>
            <person name="Tsuchikane K."/>
            <person name="Ohji S."/>
            <person name="Yamazoe A."/>
            <person name="Ichikawa N."/>
            <person name="Kimura A."/>
            <person name="Fujita N."/>
        </authorList>
    </citation>
    <scope>NUCLEOTIDE SEQUENCE [LARGE SCALE GENOMIC DNA]</scope>
    <source>
        <strain evidence="6 7">NBRC 104936</strain>
    </source>
</reference>
<dbReference type="AlphaFoldDB" id="A0A0E9MLH7"/>